<evidence type="ECO:0000256" key="6">
    <source>
        <dbReference type="ARBA" id="ARBA00022692"/>
    </source>
</evidence>
<feature type="domain" description="TonB C-terminal" evidence="11">
    <location>
        <begin position="40"/>
        <end position="137"/>
    </location>
</feature>
<dbReference type="RefSeq" id="WP_115497729.1">
    <property type="nucleotide sequence ID" value="NZ_JACRTI010000001.1"/>
</dbReference>
<sequence length="169" mass="18683">MGKNLLLLILIGLFLLGDTDVYRPVEIPDGPGITSPEFKGGSAAFARYQKEHLKYPVKAYEEGLEGVVLVSCTIEADGKVTEVKVSNSPDSRFEDEAVRFVENTAGQWIPAKRNGRNIAGQKFVPVSFRLDKTQMPEVGTNAGNRELVKYIIVALLVAAFLFILRKQQK</sequence>
<evidence type="ECO:0000313" key="12">
    <source>
        <dbReference type="EMBL" id="MBC8600186.1"/>
    </source>
</evidence>
<organism evidence="13 14">
    <name type="scientific">Parabacteroides acidifaciens</name>
    <dbReference type="NCBI Taxonomy" id="2290935"/>
    <lineage>
        <taxon>Bacteria</taxon>
        <taxon>Pseudomonadati</taxon>
        <taxon>Bacteroidota</taxon>
        <taxon>Bacteroidia</taxon>
        <taxon>Bacteroidales</taxon>
        <taxon>Tannerellaceae</taxon>
        <taxon>Parabacteroides</taxon>
    </lineage>
</organism>
<evidence type="ECO:0000313" key="14">
    <source>
        <dbReference type="Proteomes" id="UP000256321"/>
    </source>
</evidence>
<keyword evidence="8 10" id="KW-1133">Transmembrane helix</keyword>
<dbReference type="GO" id="GO:0031992">
    <property type="term" value="F:energy transducer activity"/>
    <property type="evidence" value="ECO:0007669"/>
    <property type="project" value="TreeGrafter"/>
</dbReference>
<dbReference type="SUPFAM" id="SSF74653">
    <property type="entry name" value="TolA/TonB C-terminal domain"/>
    <property type="match status" value="1"/>
</dbReference>
<keyword evidence="4" id="KW-1003">Cell membrane</keyword>
<keyword evidence="15" id="KW-1185">Reference proteome</keyword>
<reference evidence="12 15" key="2">
    <citation type="submission" date="2020-08" db="EMBL/GenBank/DDBJ databases">
        <title>Genome public.</title>
        <authorList>
            <person name="Liu C."/>
            <person name="Sun Q."/>
        </authorList>
    </citation>
    <scope>NUCLEOTIDE SEQUENCE [LARGE SCALE GENOMIC DNA]</scope>
    <source>
        <strain evidence="12 15">426_9</strain>
    </source>
</reference>
<dbReference type="EMBL" id="QREV01000001">
    <property type="protein sequence ID" value="RDU51135.1"/>
    <property type="molecule type" value="Genomic_DNA"/>
</dbReference>
<evidence type="ECO:0000256" key="3">
    <source>
        <dbReference type="ARBA" id="ARBA00022448"/>
    </source>
</evidence>
<keyword evidence="5" id="KW-0997">Cell inner membrane</keyword>
<feature type="transmembrane region" description="Helical" evidence="10">
    <location>
        <begin position="147"/>
        <end position="164"/>
    </location>
</feature>
<proteinExistence type="inferred from homology"/>
<dbReference type="GO" id="GO:0015031">
    <property type="term" value="P:protein transport"/>
    <property type="evidence" value="ECO:0007669"/>
    <property type="project" value="UniProtKB-KW"/>
</dbReference>
<dbReference type="AlphaFoldDB" id="A0A3D8HJH6"/>
<evidence type="ECO:0000256" key="8">
    <source>
        <dbReference type="ARBA" id="ARBA00022989"/>
    </source>
</evidence>
<dbReference type="Pfam" id="PF03544">
    <property type="entry name" value="TonB_C"/>
    <property type="match status" value="1"/>
</dbReference>
<dbReference type="NCBIfam" id="TIGR01352">
    <property type="entry name" value="tonB_Cterm"/>
    <property type="match status" value="1"/>
</dbReference>
<dbReference type="EMBL" id="JACRTI010000001">
    <property type="protein sequence ID" value="MBC8600186.1"/>
    <property type="molecule type" value="Genomic_DNA"/>
</dbReference>
<dbReference type="InterPro" id="IPR006260">
    <property type="entry name" value="TonB/TolA_C"/>
</dbReference>
<keyword evidence="6 10" id="KW-0812">Transmembrane</keyword>
<dbReference type="Proteomes" id="UP000256321">
    <property type="component" value="Unassembled WGS sequence"/>
</dbReference>
<comment type="caution">
    <text evidence="13">The sequence shown here is derived from an EMBL/GenBank/DDBJ whole genome shotgun (WGS) entry which is preliminary data.</text>
</comment>
<dbReference type="PROSITE" id="PS52015">
    <property type="entry name" value="TONB_CTD"/>
    <property type="match status" value="1"/>
</dbReference>
<evidence type="ECO:0000256" key="7">
    <source>
        <dbReference type="ARBA" id="ARBA00022927"/>
    </source>
</evidence>
<evidence type="ECO:0000256" key="4">
    <source>
        <dbReference type="ARBA" id="ARBA00022475"/>
    </source>
</evidence>
<reference evidence="13 14" key="1">
    <citation type="submission" date="2018-07" db="EMBL/GenBank/DDBJ databases">
        <title>Parabacteroides acidifaciens nov. sp., isolated from human feces.</title>
        <authorList>
            <person name="Wang Y.J."/>
        </authorList>
    </citation>
    <scope>NUCLEOTIDE SEQUENCE [LARGE SCALE GENOMIC DNA]</scope>
    <source>
        <strain evidence="13 14">426-9</strain>
    </source>
</reference>
<evidence type="ECO:0000313" key="13">
    <source>
        <dbReference type="EMBL" id="RDU51135.1"/>
    </source>
</evidence>
<comment type="subcellular location">
    <subcellularLocation>
        <location evidence="1">Cell inner membrane</location>
        <topology evidence="1">Single-pass membrane protein</topology>
        <orientation evidence="1">Periplasmic side</orientation>
    </subcellularLocation>
</comment>
<dbReference type="Proteomes" id="UP000629596">
    <property type="component" value="Unassembled WGS sequence"/>
</dbReference>
<keyword evidence="9 10" id="KW-0472">Membrane</keyword>
<dbReference type="PANTHER" id="PTHR33446">
    <property type="entry name" value="PROTEIN TONB-RELATED"/>
    <property type="match status" value="1"/>
</dbReference>
<evidence type="ECO:0000256" key="10">
    <source>
        <dbReference type="SAM" id="Phobius"/>
    </source>
</evidence>
<evidence type="ECO:0000256" key="5">
    <source>
        <dbReference type="ARBA" id="ARBA00022519"/>
    </source>
</evidence>
<keyword evidence="3" id="KW-0813">Transport</keyword>
<protein>
    <submittedName>
        <fullName evidence="13">Energy transducer TonB</fullName>
    </submittedName>
</protein>
<evidence type="ECO:0000256" key="2">
    <source>
        <dbReference type="ARBA" id="ARBA00006555"/>
    </source>
</evidence>
<evidence type="ECO:0000313" key="15">
    <source>
        <dbReference type="Proteomes" id="UP000629596"/>
    </source>
</evidence>
<accession>A0A3D8HJH6</accession>
<evidence type="ECO:0000256" key="1">
    <source>
        <dbReference type="ARBA" id="ARBA00004383"/>
    </source>
</evidence>
<dbReference type="InterPro" id="IPR051045">
    <property type="entry name" value="TonB-dependent_transducer"/>
</dbReference>
<comment type="similarity">
    <text evidence="2">Belongs to the TonB family.</text>
</comment>
<gene>
    <name evidence="13" type="ORF">DWU89_00445</name>
    <name evidence="12" type="ORF">H8784_00440</name>
</gene>
<evidence type="ECO:0000259" key="11">
    <source>
        <dbReference type="PROSITE" id="PS52015"/>
    </source>
</evidence>
<dbReference type="PANTHER" id="PTHR33446:SF2">
    <property type="entry name" value="PROTEIN TONB"/>
    <property type="match status" value="1"/>
</dbReference>
<dbReference type="InterPro" id="IPR037682">
    <property type="entry name" value="TonB_C"/>
</dbReference>
<dbReference type="GO" id="GO:0055085">
    <property type="term" value="P:transmembrane transport"/>
    <property type="evidence" value="ECO:0007669"/>
    <property type="project" value="InterPro"/>
</dbReference>
<name>A0A3D8HJH6_9BACT</name>
<evidence type="ECO:0000256" key="9">
    <source>
        <dbReference type="ARBA" id="ARBA00023136"/>
    </source>
</evidence>
<dbReference type="GO" id="GO:0098797">
    <property type="term" value="C:plasma membrane protein complex"/>
    <property type="evidence" value="ECO:0007669"/>
    <property type="project" value="TreeGrafter"/>
</dbReference>
<dbReference type="Gene3D" id="3.30.1150.10">
    <property type="match status" value="1"/>
</dbReference>
<keyword evidence="7" id="KW-0653">Protein transport</keyword>